<dbReference type="GO" id="GO:0032259">
    <property type="term" value="P:methylation"/>
    <property type="evidence" value="ECO:0007669"/>
    <property type="project" value="UniProtKB-KW"/>
</dbReference>
<feature type="domain" description="RNA 2-O ribose methyltransferase substrate binding" evidence="4">
    <location>
        <begin position="36"/>
        <end position="111"/>
    </location>
</feature>
<dbReference type="InterPro" id="IPR051259">
    <property type="entry name" value="rRNA_Methyltransferase"/>
</dbReference>
<dbReference type="Proteomes" id="UP000323257">
    <property type="component" value="Unassembled WGS sequence"/>
</dbReference>
<dbReference type="Pfam" id="PF22435">
    <property type="entry name" value="MRM3-like_sub_bind"/>
    <property type="match status" value="1"/>
</dbReference>
<evidence type="ECO:0000313" key="6">
    <source>
        <dbReference type="Proteomes" id="UP000323257"/>
    </source>
</evidence>
<dbReference type="SUPFAM" id="SSF75217">
    <property type="entry name" value="alpha/beta knot"/>
    <property type="match status" value="1"/>
</dbReference>
<dbReference type="EMBL" id="VNHS01000009">
    <property type="protein sequence ID" value="TYP71752.1"/>
    <property type="molecule type" value="Genomic_DNA"/>
</dbReference>
<dbReference type="GO" id="GO:0003723">
    <property type="term" value="F:RNA binding"/>
    <property type="evidence" value="ECO:0007669"/>
    <property type="project" value="InterPro"/>
</dbReference>
<dbReference type="InterPro" id="IPR001537">
    <property type="entry name" value="SpoU_MeTrfase"/>
</dbReference>
<evidence type="ECO:0000256" key="3">
    <source>
        <dbReference type="ARBA" id="ARBA00022679"/>
    </source>
</evidence>
<dbReference type="AlphaFoldDB" id="A0A5S5BZX8"/>
<dbReference type="CDD" id="cd18095">
    <property type="entry name" value="SpoU-like_rRNA-MTase"/>
    <property type="match status" value="1"/>
</dbReference>
<gene>
    <name evidence="5" type="ORF">BCM02_10930</name>
</gene>
<dbReference type="InterPro" id="IPR029028">
    <property type="entry name" value="Alpha/beta_knot_MTases"/>
</dbReference>
<dbReference type="InterPro" id="IPR053888">
    <property type="entry name" value="MRM3-like_sub_bind"/>
</dbReference>
<accession>A0A5S5BZX8</accession>
<dbReference type="Pfam" id="PF00588">
    <property type="entry name" value="SpoU_methylase"/>
    <property type="match status" value="1"/>
</dbReference>
<evidence type="ECO:0000256" key="2">
    <source>
        <dbReference type="ARBA" id="ARBA00022603"/>
    </source>
</evidence>
<keyword evidence="3 5" id="KW-0808">Transferase</keyword>
<dbReference type="InterPro" id="IPR029064">
    <property type="entry name" value="Ribosomal_eL30-like_sf"/>
</dbReference>
<dbReference type="InterPro" id="IPR029026">
    <property type="entry name" value="tRNA_m1G_MTases_N"/>
</dbReference>
<dbReference type="SUPFAM" id="SSF55315">
    <property type="entry name" value="L30e-like"/>
    <property type="match status" value="1"/>
</dbReference>
<dbReference type="SMART" id="SM00967">
    <property type="entry name" value="SpoU_sub_bind"/>
    <property type="match status" value="1"/>
</dbReference>
<protein>
    <submittedName>
        <fullName evidence="5">TrmH family RNA methyltransferase</fullName>
    </submittedName>
</protein>
<dbReference type="PANTHER" id="PTHR43191">
    <property type="entry name" value="RRNA METHYLTRANSFERASE 3"/>
    <property type="match status" value="1"/>
</dbReference>
<dbReference type="Gene3D" id="3.30.1330.30">
    <property type="match status" value="1"/>
</dbReference>
<reference evidence="5 6" key="1">
    <citation type="submission" date="2019-07" db="EMBL/GenBank/DDBJ databases">
        <title>Genomic Encyclopedia of Type Strains, Phase III (KMG-III): the genomes of soil and plant-associated and newly described type strains.</title>
        <authorList>
            <person name="Whitman W."/>
        </authorList>
    </citation>
    <scope>NUCLEOTIDE SEQUENCE [LARGE SCALE GENOMIC DNA]</scope>
    <source>
        <strain evidence="5 6">BL24</strain>
    </source>
</reference>
<evidence type="ECO:0000259" key="4">
    <source>
        <dbReference type="SMART" id="SM00967"/>
    </source>
</evidence>
<dbReference type="GO" id="GO:0008173">
    <property type="term" value="F:RNA methyltransferase activity"/>
    <property type="evidence" value="ECO:0007669"/>
    <property type="project" value="InterPro"/>
</dbReference>
<evidence type="ECO:0000256" key="1">
    <source>
        <dbReference type="ARBA" id="ARBA00007228"/>
    </source>
</evidence>
<comment type="similarity">
    <text evidence="1">Belongs to the class IV-like SAM-binding methyltransferase superfamily. RNA methyltransferase TrmH family.</text>
</comment>
<dbReference type="Gene3D" id="3.40.1280.10">
    <property type="match status" value="1"/>
</dbReference>
<keyword evidence="6" id="KW-1185">Reference proteome</keyword>
<dbReference type="GO" id="GO:0006396">
    <property type="term" value="P:RNA processing"/>
    <property type="evidence" value="ECO:0007669"/>
    <property type="project" value="InterPro"/>
</dbReference>
<comment type="caution">
    <text evidence="5">The sequence shown here is derived from an EMBL/GenBank/DDBJ whole genome shotgun (WGS) entry which is preliminary data.</text>
</comment>
<proteinExistence type="inferred from homology"/>
<keyword evidence="2 5" id="KW-0489">Methyltransferase</keyword>
<dbReference type="PANTHER" id="PTHR43191:SF2">
    <property type="entry name" value="RRNA METHYLTRANSFERASE 3, MITOCHONDRIAL"/>
    <property type="match status" value="1"/>
</dbReference>
<evidence type="ECO:0000313" key="5">
    <source>
        <dbReference type="EMBL" id="TYP71752.1"/>
    </source>
</evidence>
<organism evidence="5 6">
    <name type="scientific">Paenibacillus methanolicus</name>
    <dbReference type="NCBI Taxonomy" id="582686"/>
    <lineage>
        <taxon>Bacteria</taxon>
        <taxon>Bacillati</taxon>
        <taxon>Bacillota</taxon>
        <taxon>Bacilli</taxon>
        <taxon>Bacillales</taxon>
        <taxon>Paenibacillaceae</taxon>
        <taxon>Paenibacillus</taxon>
    </lineage>
</organism>
<name>A0A5S5BZX8_9BACL</name>
<dbReference type="InterPro" id="IPR013123">
    <property type="entry name" value="SpoU_subst-bd"/>
</dbReference>
<sequence length="279" mass="30076">MSMDRIITITSAQNDKVKAMASLLEKKHRDRSGKFIIEGIHLIHEAIEAGAQLESVVYDMERGVPDELRGSLAQANGRFEIIETTRAIIAKCTGTDSPPPVFGIVRKLEADPASLYRANGLVVVLDGVRDPGNVGTIIRSADAAFADAVVLGKGCVDLYNPKTVRSTMGSLFHVPVVEGDLSELLPAAKARGMRLVGTSLQASANCYAHDWRGPTWLLMGSESDGLSEAALAQLDDHVIIPMKGRSESLNVAMAATVLLYEALRQRDFQTTIIPDPPTK</sequence>
<dbReference type="GO" id="GO:0005737">
    <property type="term" value="C:cytoplasm"/>
    <property type="evidence" value="ECO:0007669"/>
    <property type="project" value="UniProtKB-ARBA"/>
</dbReference>